<dbReference type="GO" id="GO:0008410">
    <property type="term" value="F:CoA-transferase activity"/>
    <property type="evidence" value="ECO:0007669"/>
    <property type="project" value="InterPro"/>
</dbReference>
<dbReference type="Pfam" id="PF01144">
    <property type="entry name" value="CoA_trans"/>
    <property type="match status" value="1"/>
</dbReference>
<accession>A0A937XFJ6</accession>
<dbReference type="InterPro" id="IPR004165">
    <property type="entry name" value="CoA_trans_fam_I"/>
</dbReference>
<dbReference type="EMBL" id="VGIR01000008">
    <property type="protein sequence ID" value="MBM3330683.1"/>
    <property type="molecule type" value="Genomic_DNA"/>
</dbReference>
<reference evidence="1" key="1">
    <citation type="submission" date="2019-03" db="EMBL/GenBank/DDBJ databases">
        <title>Lake Tanganyika Metagenome-Assembled Genomes (MAGs).</title>
        <authorList>
            <person name="Tran P."/>
        </authorList>
    </citation>
    <scope>NUCLEOTIDE SEQUENCE</scope>
    <source>
        <strain evidence="1">K_DeepCast_150m_m2_040</strain>
    </source>
</reference>
<dbReference type="SUPFAM" id="SSF100950">
    <property type="entry name" value="NagB/RpiA/CoA transferase-like"/>
    <property type="match status" value="1"/>
</dbReference>
<evidence type="ECO:0000313" key="2">
    <source>
        <dbReference type="Proteomes" id="UP000779900"/>
    </source>
</evidence>
<comment type="caution">
    <text evidence="1">The sequence shown here is derived from an EMBL/GenBank/DDBJ whole genome shotgun (WGS) entry which is preliminary data.</text>
</comment>
<protein>
    <submittedName>
        <fullName evidence="1">3-oxoacid CoA-transferase</fullName>
    </submittedName>
</protein>
<dbReference type="AlphaFoldDB" id="A0A937XFJ6"/>
<organism evidence="1 2">
    <name type="scientific">candidate division WOR-3 bacterium</name>
    <dbReference type="NCBI Taxonomy" id="2052148"/>
    <lineage>
        <taxon>Bacteria</taxon>
        <taxon>Bacteria division WOR-3</taxon>
    </lineage>
</organism>
<sequence length="254" mass="27385">MAAYNESEFLICLASKLMEDGTTAFVGTGIPMLAGALAKRMHAPNLVPIFEFGGTGASLEKLPLGVGDSRTFHRAVAASGICDIMETATRGFIEYGFLGGAQIDAFGNLNTTVIGKYWPPKVRLPGSGGANDVASFCWKTIVIMRKHDARSFVPKVDFITTPGYLTGPGAREKAGLPPGAGPYRVVTNMALMDFEPTSKRMRLIATHPGVKAEDVVKATGFELLVADKVGVNPEPTEKELRLLREEIDKDKYYI</sequence>
<dbReference type="Proteomes" id="UP000779900">
    <property type="component" value="Unassembled WGS sequence"/>
</dbReference>
<evidence type="ECO:0000313" key="1">
    <source>
        <dbReference type="EMBL" id="MBM3330683.1"/>
    </source>
</evidence>
<proteinExistence type="predicted"/>
<dbReference type="PANTHER" id="PTHR43293">
    <property type="entry name" value="ACETATE COA-TRANSFERASE YDIF"/>
    <property type="match status" value="1"/>
</dbReference>
<dbReference type="SMART" id="SM00882">
    <property type="entry name" value="CoA_trans"/>
    <property type="match status" value="1"/>
</dbReference>
<dbReference type="Gene3D" id="3.40.1080.10">
    <property type="entry name" value="Glutaconate Coenzyme A-transferase"/>
    <property type="match status" value="1"/>
</dbReference>
<dbReference type="PANTHER" id="PTHR43293:SF3">
    <property type="entry name" value="CHOLESTEROL RING-CLEAVING HYDROLASE IPDB SUBUNIT"/>
    <property type="match status" value="1"/>
</dbReference>
<gene>
    <name evidence="1" type="ORF">FJY68_02385</name>
</gene>
<dbReference type="InterPro" id="IPR037171">
    <property type="entry name" value="NagB/RpiA_transferase-like"/>
</dbReference>
<name>A0A937XFJ6_UNCW3</name>